<dbReference type="RefSeq" id="WP_369665813.1">
    <property type="nucleotide sequence ID" value="NZ_JBDKXB010000003.1"/>
</dbReference>
<reference evidence="1 2" key="1">
    <citation type="submission" date="2024-05" db="EMBL/GenBank/DDBJ databases">
        <title>Genome Sequence and Characterization of the New Strain Purple Sulfur Bacterium of Genus Thioalkalicoccus.</title>
        <authorList>
            <person name="Bryantseva I.A."/>
            <person name="Kyndt J.A."/>
            <person name="Imhoff J.F."/>
        </authorList>
    </citation>
    <scope>NUCLEOTIDE SEQUENCE [LARGE SCALE GENOMIC DNA]</scope>
    <source>
        <strain evidence="1 2">Um2</strain>
    </source>
</reference>
<dbReference type="EMBL" id="JBDKXB010000003">
    <property type="protein sequence ID" value="MEY6431429.1"/>
    <property type="molecule type" value="Genomic_DNA"/>
</dbReference>
<evidence type="ECO:0000313" key="1">
    <source>
        <dbReference type="EMBL" id="MEY6431429.1"/>
    </source>
</evidence>
<gene>
    <name evidence="1" type="ORF">ABC977_03295</name>
</gene>
<name>A0ABV4BAG6_9GAMM</name>
<evidence type="ECO:0000313" key="2">
    <source>
        <dbReference type="Proteomes" id="UP001564408"/>
    </source>
</evidence>
<accession>A0ABV4BAG6</accession>
<organism evidence="1 2">
    <name type="scientific">Thioalkalicoccus limnaeus</name>
    <dbReference type="NCBI Taxonomy" id="120681"/>
    <lineage>
        <taxon>Bacteria</taxon>
        <taxon>Pseudomonadati</taxon>
        <taxon>Pseudomonadota</taxon>
        <taxon>Gammaproteobacteria</taxon>
        <taxon>Chromatiales</taxon>
        <taxon>Chromatiaceae</taxon>
        <taxon>Thioalkalicoccus</taxon>
    </lineage>
</organism>
<protein>
    <submittedName>
        <fullName evidence="1">Uncharacterized protein</fullName>
    </submittedName>
</protein>
<comment type="caution">
    <text evidence="1">The sequence shown here is derived from an EMBL/GenBank/DDBJ whole genome shotgun (WGS) entry which is preliminary data.</text>
</comment>
<keyword evidence="2" id="KW-1185">Reference proteome</keyword>
<sequence length="41" mass="4768">MLSALFILAIGIIIGWNWPQPPWARDIQDKVVTWVRSLFSK</sequence>
<dbReference type="Proteomes" id="UP001564408">
    <property type="component" value="Unassembled WGS sequence"/>
</dbReference>
<proteinExistence type="predicted"/>